<dbReference type="Gene3D" id="2.30.42.10">
    <property type="match status" value="1"/>
</dbReference>
<dbReference type="Gene3D" id="3.30.750.44">
    <property type="match status" value="1"/>
</dbReference>
<dbReference type="CDD" id="cd07560">
    <property type="entry name" value="Peptidase_S41_CPP"/>
    <property type="match status" value="1"/>
</dbReference>
<dbReference type="InterPro" id="IPR004447">
    <property type="entry name" value="Peptidase_S41A"/>
</dbReference>
<dbReference type="Pfam" id="PF03572">
    <property type="entry name" value="Peptidase_S41"/>
    <property type="match status" value="1"/>
</dbReference>
<feature type="domain" description="PDZ" evidence="7">
    <location>
        <begin position="93"/>
        <end position="161"/>
    </location>
</feature>
<dbReference type="EMBL" id="CP087164">
    <property type="protein sequence ID" value="UGS35107.1"/>
    <property type="molecule type" value="Genomic_DNA"/>
</dbReference>
<evidence type="ECO:0000256" key="5">
    <source>
        <dbReference type="RuleBase" id="RU004404"/>
    </source>
</evidence>
<protein>
    <submittedName>
        <fullName evidence="8">Carboxy-terminal processing protease CtpA</fullName>
        <ecNumber evidence="8">3.4.21.102</ecNumber>
    </submittedName>
</protein>
<dbReference type="InterPro" id="IPR036034">
    <property type="entry name" value="PDZ_sf"/>
</dbReference>
<dbReference type="Proteomes" id="UP001162834">
    <property type="component" value="Chromosome"/>
</dbReference>
<dbReference type="InterPro" id="IPR029045">
    <property type="entry name" value="ClpP/crotonase-like_dom_sf"/>
</dbReference>
<keyword evidence="4 5" id="KW-0720">Serine protease</keyword>
<keyword evidence="2 5" id="KW-0645">Protease</keyword>
<dbReference type="RefSeq" id="WP_259314766.1">
    <property type="nucleotide sequence ID" value="NZ_CP087164.1"/>
</dbReference>
<dbReference type="PANTHER" id="PTHR32060">
    <property type="entry name" value="TAIL-SPECIFIC PROTEASE"/>
    <property type="match status" value="1"/>
</dbReference>
<dbReference type="SUPFAM" id="SSF50156">
    <property type="entry name" value="PDZ domain-like"/>
    <property type="match status" value="1"/>
</dbReference>
<gene>
    <name evidence="8" type="primary">ctpA_2</name>
    <name evidence="8" type="ORF">DSM104329_01491</name>
</gene>
<name>A0A9E6XWK5_9ACTN</name>
<dbReference type="GO" id="GO:0007165">
    <property type="term" value="P:signal transduction"/>
    <property type="evidence" value="ECO:0007669"/>
    <property type="project" value="TreeGrafter"/>
</dbReference>
<dbReference type="InterPro" id="IPR001478">
    <property type="entry name" value="PDZ"/>
</dbReference>
<dbReference type="AlphaFoldDB" id="A0A9E6XWK5"/>
<dbReference type="GO" id="GO:0030288">
    <property type="term" value="C:outer membrane-bounded periplasmic space"/>
    <property type="evidence" value="ECO:0007669"/>
    <property type="project" value="TreeGrafter"/>
</dbReference>
<accession>A0A9E6XWK5</accession>
<dbReference type="InterPro" id="IPR041489">
    <property type="entry name" value="PDZ_6"/>
</dbReference>
<organism evidence="8 9">
    <name type="scientific">Capillimicrobium parvum</name>
    <dbReference type="NCBI Taxonomy" id="2884022"/>
    <lineage>
        <taxon>Bacteria</taxon>
        <taxon>Bacillati</taxon>
        <taxon>Actinomycetota</taxon>
        <taxon>Thermoleophilia</taxon>
        <taxon>Solirubrobacterales</taxon>
        <taxon>Capillimicrobiaceae</taxon>
        <taxon>Capillimicrobium</taxon>
    </lineage>
</organism>
<evidence type="ECO:0000313" key="8">
    <source>
        <dbReference type="EMBL" id="UGS35107.1"/>
    </source>
</evidence>
<dbReference type="InterPro" id="IPR055210">
    <property type="entry name" value="CtpA/B_N"/>
</dbReference>
<evidence type="ECO:0000256" key="6">
    <source>
        <dbReference type="SAM" id="MobiDB-lite"/>
    </source>
</evidence>
<evidence type="ECO:0000313" key="9">
    <source>
        <dbReference type="Proteomes" id="UP001162834"/>
    </source>
</evidence>
<dbReference type="PANTHER" id="PTHR32060:SF30">
    <property type="entry name" value="CARBOXY-TERMINAL PROCESSING PROTEASE CTPA"/>
    <property type="match status" value="1"/>
</dbReference>
<evidence type="ECO:0000256" key="4">
    <source>
        <dbReference type="ARBA" id="ARBA00022825"/>
    </source>
</evidence>
<dbReference type="PROSITE" id="PS50106">
    <property type="entry name" value="PDZ"/>
    <property type="match status" value="1"/>
</dbReference>
<evidence type="ECO:0000256" key="1">
    <source>
        <dbReference type="ARBA" id="ARBA00009179"/>
    </source>
</evidence>
<dbReference type="SMART" id="SM00245">
    <property type="entry name" value="TSPc"/>
    <property type="match status" value="1"/>
</dbReference>
<dbReference type="CDD" id="cd06782">
    <property type="entry name" value="cpPDZ_CPP-like"/>
    <property type="match status" value="1"/>
</dbReference>
<comment type="similarity">
    <text evidence="1 5">Belongs to the peptidase S41A family.</text>
</comment>
<dbReference type="SUPFAM" id="SSF52096">
    <property type="entry name" value="ClpP/crotonase"/>
    <property type="match status" value="1"/>
</dbReference>
<evidence type="ECO:0000259" key="7">
    <source>
        <dbReference type="PROSITE" id="PS50106"/>
    </source>
</evidence>
<proteinExistence type="inferred from homology"/>
<dbReference type="Pfam" id="PF17820">
    <property type="entry name" value="PDZ_6"/>
    <property type="match status" value="1"/>
</dbReference>
<dbReference type="NCBIfam" id="TIGR00225">
    <property type="entry name" value="prc"/>
    <property type="match status" value="1"/>
</dbReference>
<dbReference type="InterPro" id="IPR005151">
    <property type="entry name" value="Tail-specific_protease"/>
</dbReference>
<sequence length="398" mass="42424">MRRPLLYVLPALAGLVLLALGIWLGGHPDRLPDPVRDALVRDQKAQLFDEALDDVAGKYYRKVDESRLTDDAIAGMVAKLNDRYSHYFTPKDYSQYVHSSNAQFVGVGITVTEDDKGLKVAHVYDGSPAQRAGVKPGDLIVEAAGQDLAGLSSKQSSARIRGPEGTKVKLALVRDGRRITRDVERAVVSVPVVASRMRRTADGTKVAQVALSTFSRGAHGELRQEIDKRLKQGAKGILLDLRHNGGGLLDEARLVSSIFVPDGKIVTIRGRNQPTKTLDAVGGAISTKIPVAVLVDGDTASAAEIVSGAIQDHHRGEVVGTRTFGKGVFQEVMRLSNGGALDLTVGEYFLPSGRNLGGGGVKRGRGIQPDVKAPDNPKTKPDETVDAGVKVLAGQLGQ</sequence>
<dbReference type="GO" id="GO:0006508">
    <property type="term" value="P:proteolysis"/>
    <property type="evidence" value="ECO:0007669"/>
    <property type="project" value="UniProtKB-KW"/>
</dbReference>
<reference evidence="8" key="1">
    <citation type="journal article" date="2022" name="Int. J. Syst. Evol. Microbiol.">
        <title>Pseudomonas aegrilactucae sp. nov. and Pseudomonas morbosilactucae sp. nov., pathogens causing bacterial rot of lettuce in Japan.</title>
        <authorList>
            <person name="Sawada H."/>
            <person name="Fujikawa T."/>
            <person name="Satou M."/>
        </authorList>
    </citation>
    <scope>NUCLEOTIDE SEQUENCE</scope>
    <source>
        <strain evidence="8">0166_1</strain>
    </source>
</reference>
<keyword evidence="3 5" id="KW-0378">Hydrolase</keyword>
<feature type="region of interest" description="Disordered" evidence="6">
    <location>
        <begin position="359"/>
        <end position="384"/>
    </location>
</feature>
<dbReference type="SMART" id="SM00228">
    <property type="entry name" value="PDZ"/>
    <property type="match status" value="1"/>
</dbReference>
<dbReference type="Gene3D" id="3.90.226.10">
    <property type="entry name" value="2-enoyl-CoA Hydratase, Chain A, domain 1"/>
    <property type="match status" value="1"/>
</dbReference>
<dbReference type="Pfam" id="PF22694">
    <property type="entry name" value="CtpB_N-like"/>
    <property type="match status" value="1"/>
</dbReference>
<dbReference type="KEGG" id="sbae:DSM104329_01491"/>
<evidence type="ECO:0000256" key="2">
    <source>
        <dbReference type="ARBA" id="ARBA00022670"/>
    </source>
</evidence>
<dbReference type="GO" id="GO:0004252">
    <property type="term" value="F:serine-type endopeptidase activity"/>
    <property type="evidence" value="ECO:0007669"/>
    <property type="project" value="UniProtKB-EC"/>
</dbReference>
<dbReference type="EC" id="3.4.21.102" evidence="8"/>
<evidence type="ECO:0000256" key="3">
    <source>
        <dbReference type="ARBA" id="ARBA00022801"/>
    </source>
</evidence>
<keyword evidence="9" id="KW-1185">Reference proteome</keyword>
<feature type="compositionally biased region" description="Basic and acidic residues" evidence="6">
    <location>
        <begin position="372"/>
        <end position="383"/>
    </location>
</feature>